<proteinExistence type="predicted"/>
<organism evidence="2 3">
    <name type="scientific">Posidoniimonas corsicana</name>
    <dbReference type="NCBI Taxonomy" id="1938618"/>
    <lineage>
        <taxon>Bacteria</taxon>
        <taxon>Pseudomonadati</taxon>
        <taxon>Planctomycetota</taxon>
        <taxon>Planctomycetia</taxon>
        <taxon>Pirellulales</taxon>
        <taxon>Lacipirellulaceae</taxon>
        <taxon>Posidoniimonas</taxon>
    </lineage>
</organism>
<keyword evidence="3" id="KW-1185">Reference proteome</keyword>
<accession>A0A5C5VDA7</accession>
<name>A0A5C5VDA7_9BACT</name>
<keyword evidence="1" id="KW-1133">Transmembrane helix</keyword>
<dbReference type="AlphaFoldDB" id="A0A5C5VDA7"/>
<keyword evidence="1" id="KW-0812">Transmembrane</keyword>
<gene>
    <name evidence="2" type="ORF">KOR34_05190</name>
</gene>
<evidence type="ECO:0000313" key="3">
    <source>
        <dbReference type="Proteomes" id="UP000316714"/>
    </source>
</evidence>
<reference evidence="2 3" key="1">
    <citation type="submission" date="2019-02" db="EMBL/GenBank/DDBJ databases">
        <title>Deep-cultivation of Planctomycetes and their phenomic and genomic characterization uncovers novel biology.</title>
        <authorList>
            <person name="Wiegand S."/>
            <person name="Jogler M."/>
            <person name="Boedeker C."/>
            <person name="Pinto D."/>
            <person name="Vollmers J."/>
            <person name="Rivas-Marin E."/>
            <person name="Kohn T."/>
            <person name="Peeters S.H."/>
            <person name="Heuer A."/>
            <person name="Rast P."/>
            <person name="Oberbeckmann S."/>
            <person name="Bunk B."/>
            <person name="Jeske O."/>
            <person name="Meyerdierks A."/>
            <person name="Storesund J.E."/>
            <person name="Kallscheuer N."/>
            <person name="Luecker S."/>
            <person name="Lage O.M."/>
            <person name="Pohl T."/>
            <person name="Merkel B.J."/>
            <person name="Hornburger P."/>
            <person name="Mueller R.-W."/>
            <person name="Bruemmer F."/>
            <person name="Labrenz M."/>
            <person name="Spormann A.M."/>
            <person name="Op Den Camp H."/>
            <person name="Overmann J."/>
            <person name="Amann R."/>
            <person name="Jetten M.S.M."/>
            <person name="Mascher T."/>
            <person name="Medema M.H."/>
            <person name="Devos D.P."/>
            <person name="Kaster A.-K."/>
            <person name="Ovreas L."/>
            <person name="Rohde M."/>
            <person name="Galperin M.Y."/>
            <person name="Jogler C."/>
        </authorList>
    </citation>
    <scope>NUCLEOTIDE SEQUENCE [LARGE SCALE GENOMIC DNA]</scope>
    <source>
        <strain evidence="2 3">KOR34</strain>
    </source>
</reference>
<protein>
    <submittedName>
        <fullName evidence="2">Uncharacterized protein</fullName>
    </submittedName>
</protein>
<sequence length="39" mass="3873">MACFIDLIHALATLAGAAGLGAACVALVVVALLHGRRGR</sequence>
<comment type="caution">
    <text evidence="2">The sequence shown here is derived from an EMBL/GenBank/DDBJ whole genome shotgun (WGS) entry which is preliminary data.</text>
</comment>
<dbReference type="Proteomes" id="UP000316714">
    <property type="component" value="Unassembled WGS sequence"/>
</dbReference>
<evidence type="ECO:0000313" key="2">
    <source>
        <dbReference type="EMBL" id="TWT35625.1"/>
    </source>
</evidence>
<evidence type="ECO:0000256" key="1">
    <source>
        <dbReference type="SAM" id="Phobius"/>
    </source>
</evidence>
<keyword evidence="1" id="KW-0472">Membrane</keyword>
<dbReference type="EMBL" id="SIHJ01000001">
    <property type="protein sequence ID" value="TWT35625.1"/>
    <property type="molecule type" value="Genomic_DNA"/>
</dbReference>
<feature type="transmembrane region" description="Helical" evidence="1">
    <location>
        <begin position="12"/>
        <end position="33"/>
    </location>
</feature>